<accession>A0AAI8GA22</accession>
<dbReference type="InterPro" id="IPR027417">
    <property type="entry name" value="P-loop_NTPase"/>
</dbReference>
<evidence type="ECO:0000313" key="2">
    <source>
        <dbReference type="Proteomes" id="UP000304840"/>
    </source>
</evidence>
<dbReference type="RefSeq" id="WP_138424733.1">
    <property type="nucleotide sequence ID" value="NZ_CP010992.1"/>
</dbReference>
<reference evidence="1 2" key="2">
    <citation type="submission" date="2019-05" db="EMBL/GenBank/DDBJ databases">
        <authorList>
            <person name="Ravantti J.J."/>
        </authorList>
    </citation>
    <scope>NUCLEOTIDE SEQUENCE [LARGE SCALE GENOMIC DNA]</scope>
    <source>
        <strain evidence="1 2">B185</strain>
    </source>
</reference>
<protein>
    <recommendedName>
        <fullName evidence="3">Phosphoribulokinase/uridine kinase domain-containing protein</fullName>
    </recommendedName>
</protein>
<dbReference type="AlphaFoldDB" id="A0AAI8GA22"/>
<dbReference type="EMBL" id="CP010992">
    <property type="protein sequence ID" value="AMO19068.1"/>
    <property type="molecule type" value="Genomic_DNA"/>
</dbReference>
<evidence type="ECO:0008006" key="3">
    <source>
        <dbReference type="Google" id="ProtNLM"/>
    </source>
</evidence>
<dbReference type="Gene3D" id="3.40.50.300">
    <property type="entry name" value="P-loop containing nucleotide triphosphate hydrolases"/>
    <property type="match status" value="1"/>
</dbReference>
<dbReference type="SUPFAM" id="SSF52540">
    <property type="entry name" value="P-loop containing nucleoside triphosphate hydrolases"/>
    <property type="match status" value="1"/>
</dbReference>
<evidence type="ECO:0000313" key="1">
    <source>
        <dbReference type="EMBL" id="AMO19068.1"/>
    </source>
</evidence>
<organism evidence="1 2">
    <name type="scientific">Flavobacterium columnare</name>
    <dbReference type="NCBI Taxonomy" id="996"/>
    <lineage>
        <taxon>Bacteria</taxon>
        <taxon>Pseudomonadati</taxon>
        <taxon>Bacteroidota</taxon>
        <taxon>Flavobacteriia</taxon>
        <taxon>Flavobacteriales</taxon>
        <taxon>Flavobacteriaceae</taxon>
        <taxon>Flavobacterium</taxon>
    </lineage>
</organism>
<sequence length="120" mass="14091">MKYNEITEQILKIKKDNEILFVSICGSADTGKSTMSRLICDELKRKNIRCDFICTDSFILDRVNRIKQEITGYNLMSLKKETLLESINYIQQKKEIKYFPYDNSIGKTYLNTKLSKTLIF</sequence>
<name>A0AAI8GA22_9FLAO</name>
<reference evidence="2" key="1">
    <citation type="submission" date="2016-03" db="EMBL/GenBank/DDBJ databases">
        <title>Flavobacterium columnare strain B185, complete genome.</title>
        <authorList>
            <person name="Sundberg L.-R."/>
            <person name="Papponen P."/>
            <person name="Laanto E."/>
        </authorList>
    </citation>
    <scope>NUCLEOTIDE SEQUENCE [LARGE SCALE GENOMIC DNA]</scope>
    <source>
        <strain evidence="2">B185</strain>
    </source>
</reference>
<gene>
    <name evidence="1" type="ORF">UN65_00710</name>
</gene>
<dbReference type="Proteomes" id="UP000304840">
    <property type="component" value="Chromosome"/>
</dbReference>
<proteinExistence type="predicted"/>